<feature type="region of interest" description="Disordered" evidence="7">
    <location>
        <begin position="1"/>
        <end position="39"/>
    </location>
</feature>
<feature type="region of interest" description="Disordered" evidence="7">
    <location>
        <begin position="264"/>
        <end position="331"/>
    </location>
</feature>
<feature type="compositionally biased region" description="Basic and acidic residues" evidence="7">
    <location>
        <begin position="787"/>
        <end position="801"/>
    </location>
</feature>
<feature type="region of interest" description="Disordered" evidence="7">
    <location>
        <begin position="471"/>
        <end position="496"/>
    </location>
</feature>
<dbReference type="Gene3D" id="3.80.10.10">
    <property type="entry name" value="Ribonuclease Inhibitor"/>
    <property type="match status" value="2"/>
</dbReference>
<dbReference type="VEuPathDB" id="CryptoDB:Cvel_23311"/>
<dbReference type="PANTHER" id="PTHR45973:SF9">
    <property type="entry name" value="LEUCINE-RICH REPEAT-CONTAINING PROTEIN 46"/>
    <property type="match status" value="1"/>
</dbReference>
<keyword evidence="5" id="KW-0966">Cell projection</keyword>
<evidence type="ECO:0000256" key="7">
    <source>
        <dbReference type="SAM" id="MobiDB-lite"/>
    </source>
</evidence>
<dbReference type="Pfam" id="PF13855">
    <property type="entry name" value="LRR_8"/>
    <property type="match status" value="1"/>
</dbReference>
<feature type="coiled-coil region" evidence="6">
    <location>
        <begin position="382"/>
        <end position="452"/>
    </location>
</feature>
<keyword evidence="4" id="KW-0969">Cilium</keyword>
<evidence type="ECO:0000313" key="8">
    <source>
        <dbReference type="EMBL" id="CEM33976.1"/>
    </source>
</evidence>
<dbReference type="SMART" id="SM00369">
    <property type="entry name" value="LRR_TYP"/>
    <property type="match status" value="3"/>
</dbReference>
<accession>A0A0G4GTD4</accession>
<dbReference type="InterPro" id="IPR001611">
    <property type="entry name" value="Leu-rich_rpt"/>
</dbReference>
<dbReference type="PROSITE" id="PS51450">
    <property type="entry name" value="LRR"/>
    <property type="match status" value="4"/>
</dbReference>
<feature type="coiled-coil region" evidence="6">
    <location>
        <begin position="856"/>
        <end position="1051"/>
    </location>
</feature>
<feature type="compositionally biased region" description="Basic and acidic residues" evidence="7">
    <location>
        <begin position="316"/>
        <end position="331"/>
    </location>
</feature>
<feature type="compositionally biased region" description="Basic and acidic residues" evidence="7">
    <location>
        <begin position="471"/>
        <end position="486"/>
    </location>
</feature>
<feature type="compositionally biased region" description="Low complexity" evidence="7">
    <location>
        <begin position="286"/>
        <end position="300"/>
    </location>
</feature>
<dbReference type="EMBL" id="CDMZ01001532">
    <property type="protein sequence ID" value="CEM33976.1"/>
    <property type="molecule type" value="Genomic_DNA"/>
</dbReference>
<dbReference type="InterPro" id="IPR003591">
    <property type="entry name" value="Leu-rich_rpt_typical-subtyp"/>
</dbReference>
<feature type="compositionally biased region" description="Basic and acidic residues" evidence="7">
    <location>
        <begin position="506"/>
        <end position="520"/>
    </location>
</feature>
<dbReference type="SUPFAM" id="SSF52075">
    <property type="entry name" value="Outer arm dynein light chain 1"/>
    <property type="match status" value="1"/>
</dbReference>
<gene>
    <name evidence="8" type="ORF">Cvel_23311</name>
</gene>
<keyword evidence="3" id="KW-0677">Repeat</keyword>
<feature type="region of interest" description="Disordered" evidence="7">
    <location>
        <begin position="721"/>
        <end position="768"/>
    </location>
</feature>
<feature type="region of interest" description="Disordered" evidence="7">
    <location>
        <begin position="782"/>
        <end position="801"/>
    </location>
</feature>
<evidence type="ECO:0000256" key="2">
    <source>
        <dbReference type="ARBA" id="ARBA00022614"/>
    </source>
</evidence>
<reference evidence="8" key="1">
    <citation type="submission" date="2014-11" db="EMBL/GenBank/DDBJ databases">
        <authorList>
            <person name="Otto D Thomas"/>
            <person name="Naeem Raeece"/>
        </authorList>
    </citation>
    <scope>NUCLEOTIDE SEQUENCE</scope>
</reference>
<feature type="compositionally biased region" description="Low complexity" evidence="7">
    <location>
        <begin position="1092"/>
        <end position="1102"/>
    </location>
</feature>
<keyword evidence="2" id="KW-0433">Leucine-rich repeat</keyword>
<protein>
    <submittedName>
        <fullName evidence="8">Uncharacterized protein</fullName>
    </submittedName>
</protein>
<dbReference type="PANTHER" id="PTHR45973">
    <property type="entry name" value="PROTEIN PHOSPHATASE 1 REGULATORY SUBUNIT SDS22-RELATED"/>
    <property type="match status" value="1"/>
</dbReference>
<evidence type="ECO:0000256" key="1">
    <source>
        <dbReference type="ARBA" id="ARBA00004138"/>
    </source>
</evidence>
<comment type="subcellular location">
    <subcellularLocation>
        <location evidence="1">Cell projection</location>
        <location evidence="1">Cilium</location>
    </subcellularLocation>
</comment>
<name>A0A0G4GTD4_9ALVE</name>
<keyword evidence="6" id="KW-0175">Coiled coil</keyword>
<feature type="compositionally biased region" description="Basic and acidic residues" evidence="7">
    <location>
        <begin position="9"/>
        <end position="30"/>
    </location>
</feature>
<sequence length="1125" mass="125784">MSRTHAGKRIPDFRIRSRSPEKETAQRGEEQGGGEVFGVVPPSNLPPPLEELKELNLFGAGLASVCDISNLHLYKNLRVLNLHANRIKSMVGLENFSRSLEELVLSSNQIQAIENTEHLTSLRILDLSSNALRSLGGLAPLTELRKLMVAYNQISSLEGLQQMWGGEYSLLCLDVRGNCIDSFHQLTSLGGLSRLERLRFSDVEGVRGGRIGNFICQHPALRTALVRFAPSATFIDEVGVTKEEREAVRSSALSLDSLQAELEEAARKTATAQTQASPPLRGVTEGPRPSSRLSPQQSGRTPVSNGRQRGGVSGHGGKEKEKETLRYPREEGVGLDGAVAVAALSADPGGSSSVHVPAGLCRSLLSELSQLRGENGALRMKLETQSAEVNRERNRCAELVARVRRQANEKQQGLLSDLARIDQEVTRREAVRERVEAEVEGLAKELAAERAARESEKQAFRALQQSFLESESRQAAAERERDEARHSASAAVSRLEAGLQSARGDLGTREEEVRRLSSDLEATVREKDTLSDGLRTATGAVEETQRRLDEYQRELGAVRRENGSLVERLERQEQQAAEAESRQRDRDAEFVEARRSAEVLRETVEGCERRLRESEEVAERTAAEHKRVVAGVKEEKEMAQEECERLRTRLAALQHQSTIAESARAEQDSKLGLLYREKEVLEEKALRLQAKMDAAEAEGSRRTSDLEARFASALSRLQTRIQEEKRRSDRLEESVLAERQRSETERRQAAESREEAARARAEAESAFDRARVATAAETMRLQSALQSEKEERMRVTEKERRARDDLAVLREEVSDLQRRTEADVEAASARHAAAVSSLRAAAAESERQRETLSVSLKERESELRAANLELQALQGVESRLAASEASAKQAQMQVAVKDRVLDDQAEQIRTLQERLRVAQQEQAELTGAADRRLTERIRREVEEEWREEVEGERERALRMETRYEEEIDRLQTGLEEALQRAEAAEGRTKEAETAVESRESLLAAVQEELSSLQSQVRRQKEQTEKEFEGKIEEAEQRAQQALARVGLLSTEVEEVRQARDAALADLAAARGRVERREAEMRVLISEAERSRQAAATRSRQIAELAASMQREWQHPSHVGTTQSRS</sequence>
<evidence type="ECO:0000256" key="4">
    <source>
        <dbReference type="ARBA" id="ARBA00023069"/>
    </source>
</evidence>
<dbReference type="InterPro" id="IPR032675">
    <property type="entry name" value="LRR_dom_sf"/>
</dbReference>
<feature type="region of interest" description="Disordered" evidence="7">
    <location>
        <begin position="501"/>
        <end position="520"/>
    </location>
</feature>
<dbReference type="InterPro" id="IPR050576">
    <property type="entry name" value="Cilia_flagella_integrity"/>
</dbReference>
<evidence type="ECO:0000256" key="3">
    <source>
        <dbReference type="ARBA" id="ARBA00022737"/>
    </source>
</evidence>
<organism evidence="8">
    <name type="scientific">Chromera velia CCMP2878</name>
    <dbReference type="NCBI Taxonomy" id="1169474"/>
    <lineage>
        <taxon>Eukaryota</taxon>
        <taxon>Sar</taxon>
        <taxon>Alveolata</taxon>
        <taxon>Colpodellida</taxon>
        <taxon>Chromeraceae</taxon>
        <taxon>Chromera</taxon>
    </lineage>
</organism>
<dbReference type="SMART" id="SM00365">
    <property type="entry name" value="LRR_SD22"/>
    <property type="match status" value="4"/>
</dbReference>
<proteinExistence type="predicted"/>
<evidence type="ECO:0000256" key="5">
    <source>
        <dbReference type="ARBA" id="ARBA00023273"/>
    </source>
</evidence>
<feature type="region of interest" description="Disordered" evidence="7">
    <location>
        <begin position="1087"/>
        <end position="1125"/>
    </location>
</feature>
<dbReference type="AlphaFoldDB" id="A0A0G4GTD4"/>
<evidence type="ECO:0000256" key="6">
    <source>
        <dbReference type="SAM" id="Coils"/>
    </source>
</evidence>
<dbReference type="SUPFAM" id="SSF57997">
    <property type="entry name" value="Tropomyosin"/>
    <property type="match status" value="1"/>
</dbReference>